<dbReference type="EMBL" id="JAACVF010000094">
    <property type="protein sequence ID" value="NCN65157.1"/>
    <property type="molecule type" value="Genomic_DNA"/>
</dbReference>
<feature type="domain" description="Formyl transferase N-terminal" evidence="9">
    <location>
        <begin position="4"/>
        <end position="185"/>
    </location>
</feature>
<dbReference type="InterPro" id="IPR036477">
    <property type="entry name" value="Formyl_transf_N_sf"/>
</dbReference>
<name>A0A8J7Z111_9ARCH</name>
<sequence>MALKIAVLASTRATDMQGIIDAIEHGNLDAEIKILLSSRRDAYALERARNNGIESMFIDSAGMSREEYDEKIITELKKRNIELILLIGYMKILSKKFIDAYKFKIMNIHPSLLPAFAGGMDKNVHKAVLDYGCKITGCTLHFADESVDGGPIIIQKTCEVDDTDNENTLKEKVQNLEQEAFVEAIKLFSENKINVEGRNVKILTD</sequence>
<evidence type="ECO:0000313" key="10">
    <source>
        <dbReference type="EMBL" id="NCN65157.1"/>
    </source>
</evidence>
<dbReference type="EMBL" id="JAACQH010000097">
    <property type="protein sequence ID" value="NCS91669.1"/>
    <property type="molecule type" value="Genomic_DNA"/>
</dbReference>
<dbReference type="Proteomes" id="UP000738826">
    <property type="component" value="Unassembled WGS sequence"/>
</dbReference>
<dbReference type="Gene3D" id="3.40.50.170">
    <property type="entry name" value="Formyl transferase, N-terminal domain"/>
    <property type="match status" value="1"/>
</dbReference>
<keyword evidence="3 10" id="KW-0808">Transferase</keyword>
<dbReference type="GO" id="GO:0005737">
    <property type="term" value="C:cytoplasm"/>
    <property type="evidence" value="ECO:0007669"/>
    <property type="project" value="TreeGrafter"/>
</dbReference>
<dbReference type="HAMAP" id="MF_01930">
    <property type="entry name" value="PurN"/>
    <property type="match status" value="1"/>
</dbReference>
<evidence type="ECO:0000256" key="4">
    <source>
        <dbReference type="ARBA" id="ARBA00022755"/>
    </source>
</evidence>
<evidence type="ECO:0000313" key="11">
    <source>
        <dbReference type="EMBL" id="NCS91669.1"/>
    </source>
</evidence>
<dbReference type="EC" id="2.1.2.2" evidence="2"/>
<dbReference type="NCBIfam" id="TIGR00639">
    <property type="entry name" value="PurN"/>
    <property type="match status" value="1"/>
</dbReference>
<evidence type="ECO:0000256" key="2">
    <source>
        <dbReference type="ARBA" id="ARBA00012254"/>
    </source>
</evidence>
<protein>
    <recommendedName>
        <fullName evidence="2">phosphoribosylglycinamide formyltransferase 1</fullName>
        <ecNumber evidence="2">2.1.2.2</ecNumber>
    </recommendedName>
    <alternativeName>
        <fullName evidence="7">5'-phosphoribosylglycinamide transformylase</fullName>
    </alternativeName>
    <alternativeName>
        <fullName evidence="6">GAR transformylase</fullName>
    </alternativeName>
</protein>
<dbReference type="InterPro" id="IPR002376">
    <property type="entry name" value="Formyl_transf_N"/>
</dbReference>
<evidence type="ECO:0000256" key="8">
    <source>
        <dbReference type="ARBA" id="ARBA00047664"/>
    </source>
</evidence>
<dbReference type="PANTHER" id="PTHR43369:SF2">
    <property type="entry name" value="PHOSPHORIBOSYLGLYCINAMIDE FORMYLTRANSFERASE"/>
    <property type="match status" value="1"/>
</dbReference>
<dbReference type="SUPFAM" id="SSF53328">
    <property type="entry name" value="Formyltransferase"/>
    <property type="match status" value="1"/>
</dbReference>
<evidence type="ECO:0000313" key="12">
    <source>
        <dbReference type="Proteomes" id="UP000768163"/>
    </source>
</evidence>
<dbReference type="PROSITE" id="PS00373">
    <property type="entry name" value="GART"/>
    <property type="match status" value="1"/>
</dbReference>
<dbReference type="GO" id="GO:0004644">
    <property type="term" value="F:phosphoribosylglycinamide formyltransferase activity"/>
    <property type="evidence" value="ECO:0007669"/>
    <property type="project" value="UniProtKB-EC"/>
</dbReference>
<comment type="catalytic activity">
    <reaction evidence="8">
        <text>N(1)-(5-phospho-beta-D-ribosyl)glycinamide + (6R)-10-formyltetrahydrofolate = N(2)-formyl-N(1)-(5-phospho-beta-D-ribosyl)glycinamide + (6S)-5,6,7,8-tetrahydrofolate + H(+)</text>
        <dbReference type="Rhea" id="RHEA:15053"/>
        <dbReference type="ChEBI" id="CHEBI:15378"/>
        <dbReference type="ChEBI" id="CHEBI:57453"/>
        <dbReference type="ChEBI" id="CHEBI:143788"/>
        <dbReference type="ChEBI" id="CHEBI:147286"/>
        <dbReference type="ChEBI" id="CHEBI:195366"/>
        <dbReference type="EC" id="2.1.2.2"/>
    </reaction>
</comment>
<evidence type="ECO:0000256" key="1">
    <source>
        <dbReference type="ARBA" id="ARBA00005054"/>
    </source>
</evidence>
<accession>A0A8J7Z111</accession>
<dbReference type="PANTHER" id="PTHR43369">
    <property type="entry name" value="PHOSPHORIBOSYLGLYCINAMIDE FORMYLTRANSFERASE"/>
    <property type="match status" value="1"/>
</dbReference>
<evidence type="ECO:0000256" key="3">
    <source>
        <dbReference type="ARBA" id="ARBA00022679"/>
    </source>
</evidence>
<dbReference type="UniPathway" id="UPA00074">
    <property type="reaction ID" value="UER00126"/>
</dbReference>
<dbReference type="CDD" id="cd08645">
    <property type="entry name" value="FMT_core_GART"/>
    <property type="match status" value="1"/>
</dbReference>
<evidence type="ECO:0000256" key="7">
    <source>
        <dbReference type="ARBA" id="ARBA00041682"/>
    </source>
</evidence>
<evidence type="ECO:0000259" key="9">
    <source>
        <dbReference type="Pfam" id="PF00551"/>
    </source>
</evidence>
<comment type="similarity">
    <text evidence="5">Belongs to the GART family.</text>
</comment>
<dbReference type="AlphaFoldDB" id="A0A8J7Z111"/>
<dbReference type="GO" id="GO:0006189">
    <property type="term" value="P:'de novo' IMP biosynthetic process"/>
    <property type="evidence" value="ECO:0007669"/>
    <property type="project" value="UniProtKB-UniPathway"/>
</dbReference>
<dbReference type="Pfam" id="PF00551">
    <property type="entry name" value="Formyl_trans_N"/>
    <property type="match status" value="1"/>
</dbReference>
<proteinExistence type="inferred from homology"/>
<dbReference type="InterPro" id="IPR001555">
    <property type="entry name" value="GART_AS"/>
</dbReference>
<comment type="pathway">
    <text evidence="1">Purine metabolism; IMP biosynthesis via de novo pathway; N(2)-formyl-N(1)-(5-phospho-D-ribosyl)glycinamide from N(1)-(5-phospho-D-ribosyl)glycinamide (10-formyl THF route): step 1/1.</text>
</comment>
<reference evidence="10" key="1">
    <citation type="submission" date="2019-11" db="EMBL/GenBank/DDBJ databases">
        <title>Lipid analysis of CO2-rich subsurface aquifers suggests an autotrophy-based deep biosphere with lysolipids enriched in CPR bacteria.</title>
        <authorList>
            <person name="Probst A.J."/>
            <person name="Elling F.J."/>
            <person name="Castelle C.J."/>
            <person name="Zhu Q."/>
            <person name="Elvert M."/>
            <person name="Birarda G."/>
            <person name="Holman H.-Y."/>
            <person name="Lane K.R."/>
            <person name="Ladd B."/>
            <person name="Ryan M.C."/>
            <person name="Woyke T."/>
            <person name="Hinrichs K.-U."/>
            <person name="Banfield J.F."/>
        </authorList>
    </citation>
    <scope>NUCLEOTIDE SEQUENCE</scope>
    <source>
        <strain evidence="10">CG_2015-01_33_1645</strain>
        <strain evidence="11">CG_2015-04_33_537</strain>
    </source>
</reference>
<organism evidence="10 12">
    <name type="scientific">Candidatus Altarchaeum hamiconexum</name>
    <dbReference type="NCBI Taxonomy" id="1803513"/>
    <lineage>
        <taxon>Archaea</taxon>
        <taxon>Candidatus Altarchaeota</taxon>
        <taxon>Candidatus Altiarchaeia</taxon>
        <taxon>Candidatus Altarchaeales</taxon>
        <taxon>Candidatus Altarchaeaceae</taxon>
        <taxon>Candidatus Altarchaeum</taxon>
    </lineage>
</organism>
<keyword evidence="4" id="KW-0658">Purine biosynthesis</keyword>
<dbReference type="Proteomes" id="UP000768163">
    <property type="component" value="Unassembled WGS sequence"/>
</dbReference>
<evidence type="ECO:0000256" key="5">
    <source>
        <dbReference type="ARBA" id="ARBA00038440"/>
    </source>
</evidence>
<gene>
    <name evidence="11" type="ORF">GW779_04570</name>
    <name evidence="10" type="ORF">GW910_03680</name>
</gene>
<dbReference type="InterPro" id="IPR004607">
    <property type="entry name" value="GART"/>
</dbReference>
<comment type="caution">
    <text evidence="10">The sequence shown here is derived from an EMBL/GenBank/DDBJ whole genome shotgun (WGS) entry which is preliminary data.</text>
</comment>
<evidence type="ECO:0000256" key="6">
    <source>
        <dbReference type="ARBA" id="ARBA00041324"/>
    </source>
</evidence>